<proteinExistence type="predicted"/>
<name>A0A0V0HC17_SOLCH</name>
<dbReference type="AlphaFoldDB" id="A0A0V0HC17"/>
<sequence length="73" mass="8496">MLFEKGKKHVQTYVAQSLQNCQYARVVFAKSSTFLENLTRVRHQKLRVCAIKVQTELVVFDEQNSSVKVRKLP</sequence>
<organism evidence="1">
    <name type="scientific">Solanum chacoense</name>
    <name type="common">Chaco potato</name>
    <dbReference type="NCBI Taxonomy" id="4108"/>
    <lineage>
        <taxon>Eukaryota</taxon>
        <taxon>Viridiplantae</taxon>
        <taxon>Streptophyta</taxon>
        <taxon>Embryophyta</taxon>
        <taxon>Tracheophyta</taxon>
        <taxon>Spermatophyta</taxon>
        <taxon>Magnoliopsida</taxon>
        <taxon>eudicotyledons</taxon>
        <taxon>Gunneridae</taxon>
        <taxon>Pentapetalae</taxon>
        <taxon>asterids</taxon>
        <taxon>lamiids</taxon>
        <taxon>Solanales</taxon>
        <taxon>Solanaceae</taxon>
        <taxon>Solanoideae</taxon>
        <taxon>Solaneae</taxon>
        <taxon>Solanum</taxon>
    </lineage>
</organism>
<reference evidence="1" key="1">
    <citation type="submission" date="2015-12" db="EMBL/GenBank/DDBJ databases">
        <title>Gene expression during late stages of embryo sac development: a critical building block for successful pollen-pistil interactions.</title>
        <authorList>
            <person name="Liu Y."/>
            <person name="Joly V."/>
            <person name="Sabar M."/>
            <person name="Matton D.P."/>
        </authorList>
    </citation>
    <scope>NUCLEOTIDE SEQUENCE</scope>
</reference>
<accession>A0A0V0HC17</accession>
<dbReference type="EMBL" id="GEDG01022563">
    <property type="protein sequence ID" value="JAP17408.1"/>
    <property type="molecule type" value="Transcribed_RNA"/>
</dbReference>
<protein>
    <submittedName>
        <fullName evidence="1">Putative ovule protein</fullName>
    </submittedName>
</protein>
<evidence type="ECO:0000313" key="1">
    <source>
        <dbReference type="EMBL" id="JAP17408.1"/>
    </source>
</evidence>